<accession>A0A840UE36</accession>
<dbReference type="RefSeq" id="WP_221275718.1">
    <property type="nucleotide sequence ID" value="NZ_JACHFE010000003.1"/>
</dbReference>
<dbReference type="GO" id="GO:0015891">
    <property type="term" value="P:siderophore transport"/>
    <property type="evidence" value="ECO:0007669"/>
    <property type="project" value="InterPro"/>
</dbReference>
<feature type="domain" description="TonB-dependent receptor plug" evidence="19">
    <location>
        <begin position="68"/>
        <end position="168"/>
    </location>
</feature>
<dbReference type="AlphaFoldDB" id="A0A840UE36"/>
<keyword evidence="5" id="KW-0410">Iron transport</keyword>
<feature type="chain" id="PRO_5033033774" evidence="17">
    <location>
        <begin position="18"/>
        <end position="724"/>
    </location>
</feature>
<dbReference type="EMBL" id="JACHFE010000003">
    <property type="protein sequence ID" value="MBB5320961.1"/>
    <property type="molecule type" value="Genomic_DNA"/>
</dbReference>
<feature type="domain" description="TonB-dependent receptor-like beta-barrel" evidence="18">
    <location>
        <begin position="242"/>
        <end position="687"/>
    </location>
</feature>
<gene>
    <name evidence="20" type="ORF">HNR38_001447</name>
</gene>
<protein>
    <submittedName>
        <fullName evidence="20">Outer membrane receptor for ferric coprogen and ferric-rhodotorulic acid</fullName>
    </submittedName>
</protein>
<evidence type="ECO:0000256" key="2">
    <source>
        <dbReference type="ARBA" id="ARBA00009810"/>
    </source>
</evidence>
<dbReference type="PROSITE" id="PS52016">
    <property type="entry name" value="TONB_DEPENDENT_REC_3"/>
    <property type="match status" value="1"/>
</dbReference>
<evidence type="ECO:0000256" key="15">
    <source>
        <dbReference type="RuleBase" id="RU003357"/>
    </source>
</evidence>
<evidence type="ECO:0000256" key="1">
    <source>
        <dbReference type="ARBA" id="ARBA00004571"/>
    </source>
</evidence>
<keyword evidence="6 14" id="KW-0812">Transmembrane</keyword>
<keyword evidence="13 14" id="KW-0998">Cell outer membrane</keyword>
<evidence type="ECO:0000313" key="21">
    <source>
        <dbReference type="Proteomes" id="UP000591735"/>
    </source>
</evidence>
<dbReference type="GO" id="GO:0015344">
    <property type="term" value="F:siderophore uptake transmembrane transporter activity"/>
    <property type="evidence" value="ECO:0007669"/>
    <property type="project" value="TreeGrafter"/>
</dbReference>
<keyword evidence="8" id="KW-0408">Iron</keyword>
<feature type="signal peptide" evidence="17">
    <location>
        <begin position="1"/>
        <end position="17"/>
    </location>
</feature>
<keyword evidence="10 15" id="KW-0798">TonB box</keyword>
<keyword evidence="21" id="KW-1185">Reference proteome</keyword>
<evidence type="ECO:0000256" key="5">
    <source>
        <dbReference type="ARBA" id="ARBA00022496"/>
    </source>
</evidence>
<dbReference type="Pfam" id="PF07715">
    <property type="entry name" value="Plug"/>
    <property type="match status" value="1"/>
</dbReference>
<evidence type="ECO:0000256" key="13">
    <source>
        <dbReference type="ARBA" id="ARBA00023237"/>
    </source>
</evidence>
<dbReference type="FunFam" id="2.170.130.10:FF:000010">
    <property type="entry name" value="Ferripyoverdine receptor"/>
    <property type="match status" value="1"/>
</dbReference>
<keyword evidence="12 20" id="KW-0675">Receptor</keyword>
<evidence type="ECO:0000256" key="11">
    <source>
        <dbReference type="ARBA" id="ARBA00023136"/>
    </source>
</evidence>
<comment type="caution">
    <text evidence="20">The sequence shown here is derived from an EMBL/GenBank/DDBJ whole genome shotgun (WGS) entry which is preliminary data.</text>
</comment>
<dbReference type="PANTHER" id="PTHR32552:SF74">
    <property type="entry name" value="HYDROXAMATE SIDEROPHORE RECEPTOR FHUE"/>
    <property type="match status" value="1"/>
</dbReference>
<feature type="compositionally biased region" description="Polar residues" evidence="16">
    <location>
        <begin position="43"/>
        <end position="60"/>
    </location>
</feature>
<dbReference type="Gene3D" id="2.170.130.10">
    <property type="entry name" value="TonB-dependent receptor, plug domain"/>
    <property type="match status" value="1"/>
</dbReference>
<dbReference type="Proteomes" id="UP000591735">
    <property type="component" value="Unassembled WGS sequence"/>
</dbReference>
<dbReference type="SUPFAM" id="SSF56935">
    <property type="entry name" value="Porins"/>
    <property type="match status" value="1"/>
</dbReference>
<feature type="region of interest" description="Disordered" evidence="16">
    <location>
        <begin position="41"/>
        <end position="73"/>
    </location>
</feature>
<evidence type="ECO:0000256" key="8">
    <source>
        <dbReference type="ARBA" id="ARBA00023004"/>
    </source>
</evidence>
<keyword evidence="7 17" id="KW-0732">Signal</keyword>
<comment type="similarity">
    <text evidence="2 14 15">Belongs to the TonB-dependent receptor family.</text>
</comment>
<dbReference type="NCBIfam" id="TIGR01783">
    <property type="entry name" value="TonB-siderophor"/>
    <property type="match status" value="1"/>
</dbReference>
<evidence type="ECO:0000259" key="18">
    <source>
        <dbReference type="Pfam" id="PF00593"/>
    </source>
</evidence>
<keyword evidence="3 14" id="KW-0813">Transport</keyword>
<dbReference type="Pfam" id="PF00593">
    <property type="entry name" value="TonB_dep_Rec_b-barrel"/>
    <property type="match status" value="1"/>
</dbReference>
<evidence type="ECO:0000256" key="6">
    <source>
        <dbReference type="ARBA" id="ARBA00022692"/>
    </source>
</evidence>
<dbReference type="InterPro" id="IPR037066">
    <property type="entry name" value="Plug_dom_sf"/>
</dbReference>
<reference evidence="20 21" key="1">
    <citation type="submission" date="2020-08" db="EMBL/GenBank/DDBJ databases">
        <title>Genomic Encyclopedia of Type Strains, Phase IV (KMG-IV): sequencing the most valuable type-strain genomes for metagenomic binning, comparative biology and taxonomic classification.</title>
        <authorList>
            <person name="Goeker M."/>
        </authorList>
    </citation>
    <scope>NUCLEOTIDE SEQUENCE [LARGE SCALE GENOMIC DNA]</scope>
    <source>
        <strain evidence="20 21">DSM 22359</strain>
    </source>
</reference>
<dbReference type="InterPro" id="IPR036942">
    <property type="entry name" value="Beta-barrel_TonB_sf"/>
</dbReference>
<dbReference type="CDD" id="cd01347">
    <property type="entry name" value="ligand_gated_channel"/>
    <property type="match status" value="1"/>
</dbReference>
<evidence type="ECO:0000256" key="10">
    <source>
        <dbReference type="ARBA" id="ARBA00023077"/>
    </source>
</evidence>
<dbReference type="InterPro" id="IPR039426">
    <property type="entry name" value="TonB-dep_rcpt-like"/>
</dbReference>
<organism evidence="20 21">
    <name type="scientific">Marinobacter oulmenensis</name>
    <dbReference type="NCBI Taxonomy" id="643747"/>
    <lineage>
        <taxon>Bacteria</taxon>
        <taxon>Pseudomonadati</taxon>
        <taxon>Pseudomonadota</taxon>
        <taxon>Gammaproteobacteria</taxon>
        <taxon>Pseudomonadales</taxon>
        <taxon>Marinobacteraceae</taxon>
        <taxon>Marinobacter</taxon>
    </lineage>
</organism>
<name>A0A840UE36_9GAMM</name>
<evidence type="ECO:0000256" key="16">
    <source>
        <dbReference type="SAM" id="MobiDB-lite"/>
    </source>
</evidence>
<evidence type="ECO:0000256" key="7">
    <source>
        <dbReference type="ARBA" id="ARBA00022729"/>
    </source>
</evidence>
<evidence type="ECO:0000259" key="19">
    <source>
        <dbReference type="Pfam" id="PF07715"/>
    </source>
</evidence>
<dbReference type="PANTHER" id="PTHR32552">
    <property type="entry name" value="FERRICHROME IRON RECEPTOR-RELATED"/>
    <property type="match status" value="1"/>
</dbReference>
<sequence length="724" mass="79354">MSALVLSCATAALPVSAQSSDEAGQSGSSYELPAIEVKGSAMPSFQTEGTGQYSTPSASVGSKGAASRKETPQSITVITRQQIEDQNLTSLDEVMAKTPGITVDQSGTAIIPAFYSRGYPVQYFQYDGVPIQTGGASWSQPDMLMFDHVEVLRGAAGLFNGAGQPGGVINLVRKRPGAEPAFRASAGLGSWNNQRIELDYSSPLNQSGSVRGRIAGAWDDRESHIDYVEGERHALYGIVESDLGERTLFTLGAGYQKRDWTPPFGGLPRYSDGGDLDLSRDTFLSTPWTYWDFETTQVFAELEHALSRNWRLKLSAVYDDETSELKYAYTRGAVDRGSLTGPMMMGGANAYDNEQLALDAYLDGRFDAFGQTHEAVLGANWYDRDARSNRGQLPGFGGTPVDVFNFHPSSIADPGAPVWGDESSTETRQKGIYGTLRLSLTDPLTVIAGGRVSWWDTRSKNLATGEVSSDYDQDHEFTPYLGLVYELTEDWAAYASYADIFEVQSNRKDVNGNSLPPVVGANYEVGIKGELMDGRLNTSLALFRIEETDRAIAVTDPIVDNCCYASDGEVRSEGVEVQVYGQLQPDWQVGAGYTYNTSEYLDDPENEGQPYRTFTPRHLLKLWTNYRLPGAWDAWSVGAGLNAQSDIYSEGGRPPVRVEQGGFAIADMRVGYRINQHWSAGLNINNLFDRKYYNRLGSANFGPATMGNVYGQPRNLMLTVRAKY</sequence>
<dbReference type="GO" id="GO:0038023">
    <property type="term" value="F:signaling receptor activity"/>
    <property type="evidence" value="ECO:0007669"/>
    <property type="project" value="InterPro"/>
</dbReference>
<evidence type="ECO:0000256" key="12">
    <source>
        <dbReference type="ARBA" id="ARBA00023170"/>
    </source>
</evidence>
<comment type="subcellular location">
    <subcellularLocation>
        <location evidence="1 14">Cell outer membrane</location>
        <topology evidence="1 14">Multi-pass membrane protein</topology>
    </subcellularLocation>
</comment>
<keyword evidence="11 14" id="KW-0472">Membrane</keyword>
<dbReference type="GO" id="GO:0009279">
    <property type="term" value="C:cell outer membrane"/>
    <property type="evidence" value="ECO:0007669"/>
    <property type="project" value="UniProtKB-SubCell"/>
</dbReference>
<dbReference type="InterPro" id="IPR000531">
    <property type="entry name" value="Beta-barrel_TonB"/>
</dbReference>
<dbReference type="InterPro" id="IPR012910">
    <property type="entry name" value="Plug_dom"/>
</dbReference>
<dbReference type="InterPro" id="IPR010105">
    <property type="entry name" value="TonB_sidphr_rcpt"/>
</dbReference>
<keyword evidence="4 14" id="KW-1134">Transmembrane beta strand</keyword>
<proteinExistence type="inferred from homology"/>
<evidence type="ECO:0000256" key="9">
    <source>
        <dbReference type="ARBA" id="ARBA00023065"/>
    </source>
</evidence>
<evidence type="ECO:0000256" key="3">
    <source>
        <dbReference type="ARBA" id="ARBA00022448"/>
    </source>
</evidence>
<evidence type="ECO:0000256" key="14">
    <source>
        <dbReference type="PROSITE-ProRule" id="PRU01360"/>
    </source>
</evidence>
<keyword evidence="9" id="KW-0406">Ion transport</keyword>
<evidence type="ECO:0000313" key="20">
    <source>
        <dbReference type="EMBL" id="MBB5320961.1"/>
    </source>
</evidence>
<dbReference type="Gene3D" id="2.40.170.20">
    <property type="entry name" value="TonB-dependent receptor, beta-barrel domain"/>
    <property type="match status" value="1"/>
</dbReference>
<evidence type="ECO:0000256" key="4">
    <source>
        <dbReference type="ARBA" id="ARBA00022452"/>
    </source>
</evidence>
<evidence type="ECO:0000256" key="17">
    <source>
        <dbReference type="SAM" id="SignalP"/>
    </source>
</evidence>